<reference evidence="1 2" key="1">
    <citation type="submission" date="2021-08" db="EMBL/GenBank/DDBJ databases">
        <title>Draft Genome Sequence of Phanerochaete sordida strain YK-624.</title>
        <authorList>
            <person name="Mori T."/>
            <person name="Dohra H."/>
            <person name="Suzuki T."/>
            <person name="Kawagishi H."/>
            <person name="Hirai H."/>
        </authorList>
    </citation>
    <scope>NUCLEOTIDE SEQUENCE [LARGE SCALE GENOMIC DNA]</scope>
    <source>
        <strain evidence="1 2">YK-624</strain>
    </source>
</reference>
<proteinExistence type="predicted"/>
<dbReference type="AlphaFoldDB" id="A0A9P3GK60"/>
<evidence type="ECO:0000313" key="2">
    <source>
        <dbReference type="Proteomes" id="UP000703269"/>
    </source>
</evidence>
<accession>A0A9P3GK60</accession>
<evidence type="ECO:0000313" key="1">
    <source>
        <dbReference type="EMBL" id="GJE95774.1"/>
    </source>
</evidence>
<dbReference type="Proteomes" id="UP000703269">
    <property type="component" value="Unassembled WGS sequence"/>
</dbReference>
<name>A0A9P3GK60_9APHY</name>
<sequence length="103" mass="11203">MLATPPRTPPMIPPALLFPLEDEGEAEGCALADEDVEDVAPVEEALDDIALDEDELDKIEDVELDGEESPAAVISVLFCCQDRCSSWYRGGKHHASNHARRTG</sequence>
<organism evidence="1 2">
    <name type="scientific">Phanerochaete sordida</name>
    <dbReference type="NCBI Taxonomy" id="48140"/>
    <lineage>
        <taxon>Eukaryota</taxon>
        <taxon>Fungi</taxon>
        <taxon>Dikarya</taxon>
        <taxon>Basidiomycota</taxon>
        <taxon>Agaricomycotina</taxon>
        <taxon>Agaricomycetes</taxon>
        <taxon>Polyporales</taxon>
        <taxon>Phanerochaetaceae</taxon>
        <taxon>Phanerochaete</taxon>
    </lineage>
</organism>
<keyword evidence="2" id="KW-1185">Reference proteome</keyword>
<dbReference type="EMBL" id="BPQB01000052">
    <property type="protein sequence ID" value="GJE95774.1"/>
    <property type="molecule type" value="Genomic_DNA"/>
</dbReference>
<protein>
    <submittedName>
        <fullName evidence="1">Uncharacterized protein</fullName>
    </submittedName>
</protein>
<comment type="caution">
    <text evidence="1">The sequence shown here is derived from an EMBL/GenBank/DDBJ whole genome shotgun (WGS) entry which is preliminary data.</text>
</comment>
<gene>
    <name evidence="1" type="ORF">PsYK624_119610</name>
</gene>